<protein>
    <recommendedName>
        <fullName evidence="3">DUF3316 domain-containing protein</fullName>
    </recommendedName>
</protein>
<dbReference type="InterPro" id="IPR016879">
    <property type="entry name" value="UCP028299"/>
</dbReference>
<organism evidence="1 2">
    <name type="scientific">Leyella stercorea CAG:629</name>
    <dbReference type="NCBI Taxonomy" id="1263103"/>
    <lineage>
        <taxon>Bacteria</taxon>
        <taxon>Pseudomonadati</taxon>
        <taxon>Bacteroidota</taxon>
        <taxon>Bacteroidia</taxon>
        <taxon>Bacteroidales</taxon>
        <taxon>Prevotellaceae</taxon>
        <taxon>Leyella</taxon>
    </lineage>
</organism>
<accession>R7H2N4</accession>
<dbReference type="STRING" id="1263103.BN741_01676"/>
<name>R7H2N4_9BACT</name>
<comment type="caution">
    <text evidence="1">The sequence shown here is derived from an EMBL/GenBank/DDBJ whole genome shotgun (WGS) entry which is preliminary data.</text>
</comment>
<evidence type="ECO:0000313" key="1">
    <source>
        <dbReference type="EMBL" id="CDE33615.1"/>
    </source>
</evidence>
<dbReference type="Proteomes" id="UP000018072">
    <property type="component" value="Unassembled WGS sequence"/>
</dbReference>
<gene>
    <name evidence="1" type="ORF">BN741_01676</name>
</gene>
<dbReference type="EMBL" id="CBIT010000188">
    <property type="protein sequence ID" value="CDE33615.1"/>
    <property type="molecule type" value="Genomic_DNA"/>
</dbReference>
<dbReference type="AlphaFoldDB" id="R7H2N4"/>
<reference evidence="1" key="1">
    <citation type="submission" date="2012-11" db="EMBL/GenBank/DDBJ databases">
        <title>Dependencies among metagenomic species, viruses, plasmids and units of genetic variation.</title>
        <authorList>
            <person name="Nielsen H.B."/>
            <person name="Almeida M."/>
            <person name="Juncker A.S."/>
            <person name="Rasmussen S."/>
            <person name="Li J."/>
            <person name="Sunagawa S."/>
            <person name="Plichta D."/>
            <person name="Gautier L."/>
            <person name="Le Chatelier E."/>
            <person name="Peletier E."/>
            <person name="Bonde I."/>
            <person name="Nielsen T."/>
            <person name="Manichanh C."/>
            <person name="Arumugam M."/>
            <person name="Batto J."/>
            <person name="Santos M.B.Q.D."/>
            <person name="Blom N."/>
            <person name="Borruel N."/>
            <person name="Burgdorf K.S."/>
            <person name="Boumezbeur F."/>
            <person name="Casellas F."/>
            <person name="Dore J."/>
            <person name="Guarner F."/>
            <person name="Hansen T."/>
            <person name="Hildebrand F."/>
            <person name="Kaas R.S."/>
            <person name="Kennedy S."/>
            <person name="Kristiansen K."/>
            <person name="Kultima J.R."/>
            <person name="Leonard P."/>
            <person name="Levenez F."/>
            <person name="Lund O."/>
            <person name="Moumen B."/>
            <person name="Le Paslier D."/>
            <person name="Pons N."/>
            <person name="Pedersen O."/>
            <person name="Prifti E."/>
            <person name="Qin J."/>
            <person name="Raes J."/>
            <person name="Tap J."/>
            <person name="Tims S."/>
            <person name="Ussery D.W."/>
            <person name="Yamada T."/>
            <person name="MetaHit consortium"/>
            <person name="Renault P."/>
            <person name="Sicheritz-Ponten T."/>
            <person name="Bork P."/>
            <person name="Wang J."/>
            <person name="Brunak S."/>
            <person name="Ehrlich S.D."/>
        </authorList>
    </citation>
    <scope>NUCLEOTIDE SEQUENCE [LARGE SCALE GENOMIC DNA]</scope>
</reference>
<proteinExistence type="predicted"/>
<evidence type="ECO:0000313" key="2">
    <source>
        <dbReference type="Proteomes" id="UP000018072"/>
    </source>
</evidence>
<dbReference type="Pfam" id="PF11777">
    <property type="entry name" value="DUF3316"/>
    <property type="match status" value="1"/>
</dbReference>
<sequence length="255" mass="29118">MRQLHPLKQHPLRENALMLGIGYTDILDTYLSPEKYRGTDLRFLSHTRREKDSTCLVHQLLHEGCIATADNRSGNGGEIGGGYTFAYSLLRKWQMPVGSCHLRLLAGGTAELSVGFLYNTRGSNNPAQARLALQLKPTVAADFDFRLFRRQQRPFTLHYEASAPLCGMMFSPNYGQSYYEIFSRGNYDHNCVPTTIASTPSLRQMLTLDFRALHTTWRIGYLGDWRQASVNNLKQHTYTHALVFGIVRRFRIEKL</sequence>
<evidence type="ECO:0008006" key="3">
    <source>
        <dbReference type="Google" id="ProtNLM"/>
    </source>
</evidence>